<organism evidence="1 2">
    <name type="scientific">Heterorhabditis bacteriophora</name>
    <name type="common">Entomopathogenic nematode worm</name>
    <dbReference type="NCBI Taxonomy" id="37862"/>
    <lineage>
        <taxon>Eukaryota</taxon>
        <taxon>Metazoa</taxon>
        <taxon>Ecdysozoa</taxon>
        <taxon>Nematoda</taxon>
        <taxon>Chromadorea</taxon>
        <taxon>Rhabditida</taxon>
        <taxon>Rhabditina</taxon>
        <taxon>Rhabditomorpha</taxon>
        <taxon>Strongyloidea</taxon>
        <taxon>Heterorhabditidae</taxon>
        <taxon>Heterorhabditis</taxon>
    </lineage>
</organism>
<dbReference type="Proteomes" id="UP000095283">
    <property type="component" value="Unplaced"/>
</dbReference>
<protein>
    <submittedName>
        <fullName evidence="2">Uncharacterized protein</fullName>
    </submittedName>
</protein>
<evidence type="ECO:0000313" key="2">
    <source>
        <dbReference type="WBParaSite" id="Hba_14606"/>
    </source>
</evidence>
<evidence type="ECO:0000313" key="1">
    <source>
        <dbReference type="Proteomes" id="UP000095283"/>
    </source>
</evidence>
<proteinExistence type="predicted"/>
<sequence>MNLLSRSANFCSMLGYDDPLFSKDICCKAVFSYCWEPNLKHCL</sequence>
<name>A0A1I7XAY9_HETBA</name>
<keyword evidence="1" id="KW-1185">Reference proteome</keyword>
<reference evidence="2" key="1">
    <citation type="submission" date="2016-11" db="UniProtKB">
        <authorList>
            <consortium name="WormBaseParasite"/>
        </authorList>
    </citation>
    <scope>IDENTIFICATION</scope>
</reference>
<dbReference type="WBParaSite" id="Hba_14606">
    <property type="protein sequence ID" value="Hba_14606"/>
    <property type="gene ID" value="Hba_14606"/>
</dbReference>
<accession>A0A1I7XAY9</accession>
<dbReference type="AlphaFoldDB" id="A0A1I7XAY9"/>